<gene>
    <name evidence="4" type="ORF">BTU61_04390</name>
    <name evidence="5" type="ORF">J4854_08440</name>
</gene>
<dbReference type="AlphaFoldDB" id="A0A9X0WNF1"/>
<evidence type="ECO:0000313" key="6">
    <source>
        <dbReference type="Proteomes" id="UP000676511"/>
    </source>
</evidence>
<dbReference type="SUPFAM" id="SSF53448">
    <property type="entry name" value="Nucleotide-diphospho-sugar transferases"/>
    <property type="match status" value="1"/>
</dbReference>
<dbReference type="EMBL" id="CP072329">
    <property type="protein sequence ID" value="QUB38564.1"/>
    <property type="molecule type" value="Genomic_DNA"/>
</dbReference>
<accession>A0A9X0WNF1</accession>
<dbReference type="InterPro" id="IPR002495">
    <property type="entry name" value="Glyco_trans_8"/>
</dbReference>
<reference evidence="4" key="1">
    <citation type="submission" date="2016-12" db="EMBL/GenBank/DDBJ databases">
        <title>Draft genome of Streptococcus lactarius CCUG 66490T type strain.</title>
        <authorList>
            <person name="Salva-Serra F."/>
            <person name="Engstrom-Jakobsson H."/>
            <person name="Thorell K."/>
            <person name="Gomila M."/>
            <person name="Gonzales-Siles L."/>
            <person name="Busquets A."/>
            <person name="Jaen-Luchoro D."/>
            <person name="Karlsson R."/>
            <person name="Kristiansson E."/>
            <person name="Moore E."/>
        </authorList>
    </citation>
    <scope>NUCLEOTIDE SEQUENCE</scope>
    <source>
        <strain evidence="4">CCUG 66490</strain>
    </source>
</reference>
<dbReference type="CDD" id="cd04194">
    <property type="entry name" value="GT8_A4GalT_like"/>
    <property type="match status" value="1"/>
</dbReference>
<dbReference type="Proteomes" id="UP001138780">
    <property type="component" value="Unassembled WGS sequence"/>
</dbReference>
<keyword evidence="1" id="KW-0328">Glycosyltransferase</keyword>
<dbReference type="GO" id="GO:0046872">
    <property type="term" value="F:metal ion binding"/>
    <property type="evidence" value="ECO:0007669"/>
    <property type="project" value="UniProtKB-KW"/>
</dbReference>
<protein>
    <submittedName>
        <fullName evidence="4">Glycosyl hydrolase family 8</fullName>
    </submittedName>
    <submittedName>
        <fullName evidence="5">Glycosyltransferase family 8 protein</fullName>
    </submittedName>
</protein>
<keyword evidence="2" id="KW-0808">Transferase</keyword>
<dbReference type="PANTHER" id="PTHR13778:SF47">
    <property type="entry name" value="LIPOPOLYSACCHARIDE 1,3-GALACTOSYLTRANSFERASE"/>
    <property type="match status" value="1"/>
</dbReference>
<reference evidence="5 6" key="2">
    <citation type="submission" date="2021-03" db="EMBL/GenBank/DDBJ databases">
        <title>Human Oral Microbial Genomes.</title>
        <authorList>
            <person name="Johnston C.D."/>
            <person name="Chen T."/>
            <person name="Dewhirst F.E."/>
        </authorList>
    </citation>
    <scope>NUCLEOTIDE SEQUENCE [LARGE SCALE GENOMIC DNA]</scope>
    <source>
        <strain evidence="5 6">CCUG 66490</strain>
    </source>
</reference>
<keyword evidence="3" id="KW-0479">Metal-binding</keyword>
<evidence type="ECO:0000256" key="1">
    <source>
        <dbReference type="ARBA" id="ARBA00022676"/>
    </source>
</evidence>
<proteinExistence type="predicted"/>
<sequence>MTKKAVVFSANLSYMEKLEIAIKSLCAHQGQWKIYVLNEDLPTEWFAIMNQRLQVLDSEIINCRMSAEQFQSFSLPSSHIHYSTYFRYCIPDVVEEKRVLYLDCDMIFTQDLSPLFDVDLQGLGLGAVVDKPTTTAGFNAGLLLIDRDWWQEHQVTEALFALTKDHHQEVYGDQGILNLYFKDAWCPLPWTYNLQVGSDKDQYIYGDLAWYDAFQGVPAVVHYTSHNKPWTSKRFNRFRELWWFYYALSWEEVLLRKPILKQDFEDLVGTYPYHAAIYTNTADIHELETLLKELPNVAFHVLAHSHFGFNLVQLERYPNLFLYPSFDPLTSRKVLGKLDFYLDINPYGEVDQITEKISQKGLPIFSFEGTNHVKTGENIVFADDQVAQMVAAIRDYLKRSEKNHASK</sequence>
<name>A0A9X0WNF1_9STRE</name>
<dbReference type="PANTHER" id="PTHR13778">
    <property type="entry name" value="GLYCOSYLTRANSFERASE 8 DOMAIN-CONTAINING PROTEIN"/>
    <property type="match status" value="1"/>
</dbReference>
<evidence type="ECO:0000256" key="2">
    <source>
        <dbReference type="ARBA" id="ARBA00022679"/>
    </source>
</evidence>
<keyword evidence="6" id="KW-1185">Reference proteome</keyword>
<dbReference type="InterPro" id="IPR029044">
    <property type="entry name" value="Nucleotide-diphossugar_trans"/>
</dbReference>
<evidence type="ECO:0000313" key="4">
    <source>
        <dbReference type="EMBL" id="MBK4779437.1"/>
    </source>
</evidence>
<dbReference type="Proteomes" id="UP000676511">
    <property type="component" value="Chromosome"/>
</dbReference>
<evidence type="ECO:0000313" key="7">
    <source>
        <dbReference type="Proteomes" id="UP001138780"/>
    </source>
</evidence>
<evidence type="ECO:0000256" key="3">
    <source>
        <dbReference type="ARBA" id="ARBA00022723"/>
    </source>
</evidence>
<dbReference type="InterPro" id="IPR050748">
    <property type="entry name" value="Glycosyltrans_8_dom-fam"/>
</dbReference>
<dbReference type="GO" id="GO:0016787">
    <property type="term" value="F:hydrolase activity"/>
    <property type="evidence" value="ECO:0007669"/>
    <property type="project" value="UniProtKB-KW"/>
</dbReference>
<keyword evidence="4" id="KW-0378">Hydrolase</keyword>
<dbReference type="EMBL" id="MRXX01000005">
    <property type="protein sequence ID" value="MBK4779437.1"/>
    <property type="molecule type" value="Genomic_DNA"/>
</dbReference>
<organism evidence="4 7">
    <name type="scientific">Streptococcus lactarius</name>
    <dbReference type="NCBI Taxonomy" id="684066"/>
    <lineage>
        <taxon>Bacteria</taxon>
        <taxon>Bacillati</taxon>
        <taxon>Bacillota</taxon>
        <taxon>Bacilli</taxon>
        <taxon>Lactobacillales</taxon>
        <taxon>Streptococcaceae</taxon>
        <taxon>Streptococcus</taxon>
    </lineage>
</organism>
<dbReference type="GO" id="GO:0016757">
    <property type="term" value="F:glycosyltransferase activity"/>
    <property type="evidence" value="ECO:0007669"/>
    <property type="project" value="UniProtKB-KW"/>
</dbReference>
<dbReference type="Gene3D" id="3.90.550.10">
    <property type="entry name" value="Spore Coat Polysaccharide Biosynthesis Protein SpsA, Chain A"/>
    <property type="match status" value="1"/>
</dbReference>
<dbReference type="RefSeq" id="WP_200772485.1">
    <property type="nucleotide sequence ID" value="NZ_CP072329.1"/>
</dbReference>
<evidence type="ECO:0000313" key="5">
    <source>
        <dbReference type="EMBL" id="QUB38564.1"/>
    </source>
</evidence>
<dbReference type="Pfam" id="PF01501">
    <property type="entry name" value="Glyco_transf_8"/>
    <property type="match status" value="1"/>
</dbReference>